<evidence type="ECO:0000256" key="5">
    <source>
        <dbReference type="ARBA" id="ARBA00022840"/>
    </source>
</evidence>
<dbReference type="PANTHER" id="PTHR35526">
    <property type="entry name" value="ANTI-SIGMA-F FACTOR RSBW-RELATED"/>
    <property type="match status" value="1"/>
</dbReference>
<dbReference type="AlphaFoldDB" id="A0A9D2DW46"/>
<dbReference type="SUPFAM" id="SSF55874">
    <property type="entry name" value="ATPase domain of HSP90 chaperone/DNA topoisomerase II/histidine kinase"/>
    <property type="match status" value="1"/>
</dbReference>
<reference evidence="9" key="1">
    <citation type="journal article" date="2021" name="PeerJ">
        <title>Extensive microbial diversity within the chicken gut microbiome revealed by metagenomics and culture.</title>
        <authorList>
            <person name="Gilroy R."/>
            <person name="Ravi A."/>
            <person name="Getino M."/>
            <person name="Pursley I."/>
            <person name="Horton D.L."/>
            <person name="Alikhan N.F."/>
            <person name="Baker D."/>
            <person name="Gharbi K."/>
            <person name="Hall N."/>
            <person name="Watson M."/>
            <person name="Adriaenssens E.M."/>
            <person name="Foster-Nyarko E."/>
            <person name="Jarju S."/>
            <person name="Secka A."/>
            <person name="Antonio M."/>
            <person name="Oren A."/>
            <person name="Chaudhuri R.R."/>
            <person name="La Ragione R."/>
            <person name="Hildebrand F."/>
            <person name="Pallen M.J."/>
        </authorList>
    </citation>
    <scope>NUCLEOTIDE SEQUENCE</scope>
    <source>
        <strain evidence="9">CHK33-5263</strain>
    </source>
</reference>
<keyword evidence="4 7" id="KW-0418">Kinase</keyword>
<dbReference type="GO" id="GO:0004674">
    <property type="term" value="F:protein serine/threonine kinase activity"/>
    <property type="evidence" value="ECO:0007669"/>
    <property type="project" value="UniProtKB-KW"/>
</dbReference>
<comment type="similarity">
    <text evidence="7">Belongs to the anti-sigma-factor family.</text>
</comment>
<dbReference type="InterPro" id="IPR036890">
    <property type="entry name" value="HATPase_C_sf"/>
</dbReference>
<dbReference type="InterPro" id="IPR003594">
    <property type="entry name" value="HATPase_dom"/>
</dbReference>
<evidence type="ECO:0000256" key="3">
    <source>
        <dbReference type="ARBA" id="ARBA00022741"/>
    </source>
</evidence>
<dbReference type="GO" id="GO:0016989">
    <property type="term" value="F:sigma factor antagonist activity"/>
    <property type="evidence" value="ECO:0007669"/>
    <property type="project" value="InterPro"/>
</dbReference>
<dbReference type="EC" id="2.7.11.1" evidence="7"/>
<dbReference type="Gene3D" id="3.30.565.10">
    <property type="entry name" value="Histidine kinase-like ATPase, C-terminal domain"/>
    <property type="match status" value="1"/>
</dbReference>
<evidence type="ECO:0000256" key="2">
    <source>
        <dbReference type="ARBA" id="ARBA00022679"/>
    </source>
</evidence>
<dbReference type="Proteomes" id="UP000824044">
    <property type="component" value="Unassembled WGS sequence"/>
</dbReference>
<comment type="catalytic activity">
    <reaction evidence="7">
        <text>L-threonyl-[protein] + ATP = O-phospho-L-threonyl-[protein] + ADP + H(+)</text>
        <dbReference type="Rhea" id="RHEA:46608"/>
        <dbReference type="Rhea" id="RHEA-COMP:11060"/>
        <dbReference type="Rhea" id="RHEA-COMP:11605"/>
        <dbReference type="ChEBI" id="CHEBI:15378"/>
        <dbReference type="ChEBI" id="CHEBI:30013"/>
        <dbReference type="ChEBI" id="CHEBI:30616"/>
        <dbReference type="ChEBI" id="CHEBI:61977"/>
        <dbReference type="ChEBI" id="CHEBI:456216"/>
        <dbReference type="EC" id="2.7.11.1"/>
    </reaction>
</comment>
<evidence type="ECO:0000259" key="8">
    <source>
        <dbReference type="SMART" id="SM00387"/>
    </source>
</evidence>
<keyword evidence="5 7" id="KW-0067">ATP-binding</keyword>
<sequence length="145" mass="16044">MNEMHLKFLSRSENENFARNVVAAFALPLNPTLDELSDVKTAVSEAVTNSIVHGYRACEGWITLVCRTDGDTLHIEISDDGRGIEDVEQALTPFYTTLPDEERSGMGFTIMQTFMTTFSVVSEAGRGTTVRMSKQFGARATEDAR</sequence>
<dbReference type="SMART" id="SM00387">
    <property type="entry name" value="HATPase_c"/>
    <property type="match status" value="1"/>
</dbReference>
<dbReference type="GO" id="GO:0042174">
    <property type="term" value="P:negative regulation of sporulation resulting in formation of a cellular spore"/>
    <property type="evidence" value="ECO:0007669"/>
    <property type="project" value="InterPro"/>
</dbReference>
<evidence type="ECO:0000256" key="6">
    <source>
        <dbReference type="ARBA" id="ARBA00022969"/>
    </source>
</evidence>
<keyword evidence="2 7" id="KW-0808">Transferase</keyword>
<comment type="catalytic activity">
    <reaction evidence="7">
        <text>L-seryl-[protein] + ATP = O-phospho-L-seryl-[protein] + ADP + H(+)</text>
        <dbReference type="Rhea" id="RHEA:17989"/>
        <dbReference type="Rhea" id="RHEA-COMP:9863"/>
        <dbReference type="Rhea" id="RHEA-COMP:11604"/>
        <dbReference type="ChEBI" id="CHEBI:15378"/>
        <dbReference type="ChEBI" id="CHEBI:29999"/>
        <dbReference type="ChEBI" id="CHEBI:30616"/>
        <dbReference type="ChEBI" id="CHEBI:83421"/>
        <dbReference type="ChEBI" id="CHEBI:456216"/>
        <dbReference type="EC" id="2.7.11.1"/>
    </reaction>
</comment>
<evidence type="ECO:0000313" key="10">
    <source>
        <dbReference type="Proteomes" id="UP000824044"/>
    </source>
</evidence>
<dbReference type="Pfam" id="PF13581">
    <property type="entry name" value="HATPase_c_2"/>
    <property type="match status" value="1"/>
</dbReference>
<name>A0A9D2DW46_9FIRM</name>
<proteinExistence type="inferred from homology"/>
<dbReference type="GO" id="GO:0030436">
    <property type="term" value="P:asexual sporulation"/>
    <property type="evidence" value="ECO:0007669"/>
    <property type="project" value="UniProtKB-UniRule"/>
</dbReference>
<dbReference type="InterPro" id="IPR050267">
    <property type="entry name" value="Anti-sigma-factor_SerPK"/>
</dbReference>
<dbReference type="InterPro" id="IPR010194">
    <property type="entry name" value="Anti-sigma_F"/>
</dbReference>
<evidence type="ECO:0000256" key="7">
    <source>
        <dbReference type="HAMAP-Rule" id="MF_00637"/>
    </source>
</evidence>
<protein>
    <recommendedName>
        <fullName evidence="7">Anti-sigma F factor</fullName>
        <ecNumber evidence="7">2.7.11.1</ecNumber>
    </recommendedName>
    <alternativeName>
        <fullName evidence="7">Stage II sporulation protein AB</fullName>
    </alternativeName>
</protein>
<organism evidence="9 10">
    <name type="scientific">Candidatus Gallimonas intestinigallinarum</name>
    <dbReference type="NCBI Taxonomy" id="2838604"/>
    <lineage>
        <taxon>Bacteria</taxon>
        <taxon>Bacillati</taxon>
        <taxon>Bacillota</taxon>
        <taxon>Clostridia</taxon>
        <taxon>Candidatus Gallimonas</taxon>
    </lineage>
</organism>
<evidence type="ECO:0000313" key="9">
    <source>
        <dbReference type="EMBL" id="HIZ24173.1"/>
    </source>
</evidence>
<evidence type="ECO:0000256" key="1">
    <source>
        <dbReference type="ARBA" id="ARBA00022527"/>
    </source>
</evidence>
<evidence type="ECO:0000256" key="4">
    <source>
        <dbReference type="ARBA" id="ARBA00022777"/>
    </source>
</evidence>
<dbReference type="PANTHER" id="PTHR35526:SF3">
    <property type="entry name" value="ANTI-SIGMA-F FACTOR RSBW"/>
    <property type="match status" value="1"/>
</dbReference>
<dbReference type="NCBIfam" id="TIGR01925">
    <property type="entry name" value="spIIAB"/>
    <property type="match status" value="1"/>
</dbReference>
<feature type="domain" description="Histidine kinase/HSP90-like ATPase" evidence="8">
    <location>
        <begin position="34"/>
        <end position="138"/>
    </location>
</feature>
<dbReference type="HAMAP" id="MF_00637">
    <property type="entry name" value="Anti_sigma_F"/>
    <property type="match status" value="1"/>
</dbReference>
<comment type="caution">
    <text evidence="9">The sequence shown here is derived from an EMBL/GenBank/DDBJ whole genome shotgun (WGS) entry which is preliminary data.</text>
</comment>
<dbReference type="EMBL" id="DXBS01000039">
    <property type="protein sequence ID" value="HIZ24173.1"/>
    <property type="molecule type" value="Genomic_DNA"/>
</dbReference>
<comment type="function">
    <text evidence="7">Binds to sigma F and blocks its ability to form an RNA polymerase holoenzyme (E-sigma F). Phosphorylates SpoIIAA on a serine residue. This phosphorylation may enable SpoIIAA to act as an anti-anti-sigma factor that counteracts SpoIIAB and thus releases sigma F from inhibition.</text>
</comment>
<dbReference type="GO" id="GO:0030435">
    <property type="term" value="P:sporulation resulting in formation of a cellular spore"/>
    <property type="evidence" value="ECO:0007669"/>
    <property type="project" value="UniProtKB-KW"/>
</dbReference>
<keyword evidence="6 7" id="KW-0749">Sporulation</keyword>
<dbReference type="GO" id="GO:0005524">
    <property type="term" value="F:ATP binding"/>
    <property type="evidence" value="ECO:0007669"/>
    <property type="project" value="UniProtKB-KW"/>
</dbReference>
<gene>
    <name evidence="7 9" type="primary">spoIIAB</name>
    <name evidence="9" type="ORF">H9812_01695</name>
</gene>
<keyword evidence="3 7" id="KW-0547">Nucleotide-binding</keyword>
<accession>A0A9D2DW46</accession>
<keyword evidence="1 7" id="KW-0723">Serine/threonine-protein kinase</keyword>
<reference evidence="9" key="2">
    <citation type="submission" date="2021-04" db="EMBL/GenBank/DDBJ databases">
        <authorList>
            <person name="Gilroy R."/>
        </authorList>
    </citation>
    <scope>NUCLEOTIDE SEQUENCE</scope>
    <source>
        <strain evidence="9">CHK33-5263</strain>
    </source>
</reference>